<evidence type="ECO:0000256" key="7">
    <source>
        <dbReference type="ARBA" id="ARBA00023136"/>
    </source>
</evidence>
<feature type="domain" description="FHA" evidence="8">
    <location>
        <begin position="27"/>
        <end position="76"/>
    </location>
</feature>
<keyword evidence="5 10" id="KW-0067">ATP-binding</keyword>
<protein>
    <submittedName>
        <fullName evidence="10">ATP-binding cassette domain-containing protein</fullName>
    </submittedName>
</protein>
<sequence>MTSEIVFLITEQRNKQRITLPSGRGAYRFGRSAQCEYVLRRNNVGDRQFTIACTGEQWTLTDDSSDCNTWYNNRYLTAGEICVLQPGDVIGLNTDGNASTQEITFRVEEIRTVQGNGAGPRQEQTDASVLREIDIRRKKRVLIGRGDDCDIKLVSDRVSRHHCEVVYRDGQFEVRDLGSANGTYVDGVRISRAALRNGAVINVPTQVFAFTGGLLHYHEHKSGISVQLLNVYKTVQDRNTQKPLNIVDGTSLEIEPNSFVVLVGGSGTGKSSLLTCITGTAPCTSGSVRFDGLETRGNRNAFDAVLGYVPQRDIMHDNLTVEQSLTFTAKLRIAHDASRAEIAAAVAHAIEAVDLTGREKTLISQLSGGQKKRVSIAMELLASPRLLILDEPTSGLSPDLDRSMMELCRKLSHQNCTVLMVTHNMSNINLCDKIAFLGVGGVLCYYGAPEKLNRYFDVELTSDIFEKLREPELVEQYRRQYFTTPEFNRLVAAWPEAAQEADKRCDQSK</sequence>
<dbReference type="SUPFAM" id="SSF49879">
    <property type="entry name" value="SMAD/FHA domain"/>
    <property type="match status" value="2"/>
</dbReference>
<dbReference type="InterPro" id="IPR050352">
    <property type="entry name" value="ABCG_transporters"/>
</dbReference>
<dbReference type="Gene3D" id="2.60.200.20">
    <property type="match status" value="2"/>
</dbReference>
<dbReference type="InterPro" id="IPR017871">
    <property type="entry name" value="ABC_transporter-like_CS"/>
</dbReference>
<evidence type="ECO:0000256" key="6">
    <source>
        <dbReference type="ARBA" id="ARBA00022989"/>
    </source>
</evidence>
<dbReference type="GO" id="GO:0016887">
    <property type="term" value="F:ATP hydrolysis activity"/>
    <property type="evidence" value="ECO:0007669"/>
    <property type="project" value="InterPro"/>
</dbReference>
<feature type="domain" description="FHA" evidence="8">
    <location>
        <begin position="141"/>
        <end position="190"/>
    </location>
</feature>
<dbReference type="EMBL" id="DYVE01000051">
    <property type="protein sequence ID" value="HJG27346.1"/>
    <property type="molecule type" value="Genomic_DNA"/>
</dbReference>
<dbReference type="PANTHER" id="PTHR48041">
    <property type="entry name" value="ABC TRANSPORTER G FAMILY MEMBER 28"/>
    <property type="match status" value="1"/>
</dbReference>
<dbReference type="AlphaFoldDB" id="A0A921IHT1"/>
<evidence type="ECO:0000256" key="1">
    <source>
        <dbReference type="ARBA" id="ARBA00004141"/>
    </source>
</evidence>
<name>A0A921IHT1_9FIRM</name>
<feature type="domain" description="ABC transporter" evidence="9">
    <location>
        <begin position="226"/>
        <end position="464"/>
    </location>
</feature>
<accession>A0A921IHT1</accession>
<dbReference type="InterPro" id="IPR027417">
    <property type="entry name" value="P-loop_NTPase"/>
</dbReference>
<comment type="subcellular location">
    <subcellularLocation>
        <location evidence="1">Membrane</location>
        <topology evidence="1">Multi-pass membrane protein</topology>
    </subcellularLocation>
</comment>
<reference evidence="10" key="2">
    <citation type="submission" date="2021-09" db="EMBL/GenBank/DDBJ databases">
        <authorList>
            <person name="Gilroy R."/>
        </authorList>
    </citation>
    <scope>NUCLEOTIDE SEQUENCE</scope>
    <source>
        <strain evidence="10">ChiBcec21-2208</strain>
    </source>
</reference>
<keyword evidence="4" id="KW-0547">Nucleotide-binding</keyword>
<dbReference type="Gene3D" id="3.40.50.300">
    <property type="entry name" value="P-loop containing nucleotide triphosphate hydrolases"/>
    <property type="match status" value="1"/>
</dbReference>
<gene>
    <name evidence="10" type="ORF">K8V20_01690</name>
</gene>
<reference evidence="10" key="1">
    <citation type="journal article" date="2021" name="PeerJ">
        <title>Extensive microbial diversity within the chicken gut microbiome revealed by metagenomics and culture.</title>
        <authorList>
            <person name="Gilroy R."/>
            <person name="Ravi A."/>
            <person name="Getino M."/>
            <person name="Pursley I."/>
            <person name="Horton D.L."/>
            <person name="Alikhan N.F."/>
            <person name="Baker D."/>
            <person name="Gharbi K."/>
            <person name="Hall N."/>
            <person name="Watson M."/>
            <person name="Adriaenssens E.M."/>
            <person name="Foster-Nyarko E."/>
            <person name="Jarju S."/>
            <person name="Secka A."/>
            <person name="Antonio M."/>
            <person name="Oren A."/>
            <person name="Chaudhuri R.R."/>
            <person name="La Ragione R."/>
            <person name="Hildebrand F."/>
            <person name="Pallen M.J."/>
        </authorList>
    </citation>
    <scope>NUCLEOTIDE SEQUENCE</scope>
    <source>
        <strain evidence="10">ChiBcec21-2208</strain>
    </source>
</reference>
<evidence type="ECO:0000259" key="8">
    <source>
        <dbReference type="PROSITE" id="PS50006"/>
    </source>
</evidence>
<comment type="caution">
    <text evidence="10">The sequence shown here is derived from an EMBL/GenBank/DDBJ whole genome shotgun (WGS) entry which is preliminary data.</text>
</comment>
<dbReference type="Pfam" id="PF00498">
    <property type="entry name" value="FHA"/>
    <property type="match status" value="2"/>
</dbReference>
<dbReference type="GO" id="GO:0005524">
    <property type="term" value="F:ATP binding"/>
    <property type="evidence" value="ECO:0007669"/>
    <property type="project" value="UniProtKB-KW"/>
</dbReference>
<keyword evidence="7" id="KW-0472">Membrane</keyword>
<dbReference type="SMART" id="SM00240">
    <property type="entry name" value="FHA"/>
    <property type="match status" value="2"/>
</dbReference>
<evidence type="ECO:0000313" key="11">
    <source>
        <dbReference type="Proteomes" id="UP000782880"/>
    </source>
</evidence>
<dbReference type="Pfam" id="PF00005">
    <property type="entry name" value="ABC_tran"/>
    <property type="match status" value="1"/>
</dbReference>
<evidence type="ECO:0000259" key="9">
    <source>
        <dbReference type="PROSITE" id="PS50893"/>
    </source>
</evidence>
<dbReference type="Proteomes" id="UP000782880">
    <property type="component" value="Unassembled WGS sequence"/>
</dbReference>
<dbReference type="InterPro" id="IPR003439">
    <property type="entry name" value="ABC_transporter-like_ATP-bd"/>
</dbReference>
<dbReference type="InterPro" id="IPR003593">
    <property type="entry name" value="AAA+_ATPase"/>
</dbReference>
<keyword evidence="2" id="KW-0813">Transport</keyword>
<dbReference type="SMART" id="SM00382">
    <property type="entry name" value="AAA"/>
    <property type="match status" value="1"/>
</dbReference>
<evidence type="ECO:0000256" key="3">
    <source>
        <dbReference type="ARBA" id="ARBA00022692"/>
    </source>
</evidence>
<keyword evidence="6" id="KW-1133">Transmembrane helix</keyword>
<dbReference type="CDD" id="cd00060">
    <property type="entry name" value="FHA"/>
    <property type="match status" value="2"/>
</dbReference>
<evidence type="ECO:0000256" key="5">
    <source>
        <dbReference type="ARBA" id="ARBA00022840"/>
    </source>
</evidence>
<dbReference type="GO" id="GO:0016020">
    <property type="term" value="C:membrane"/>
    <property type="evidence" value="ECO:0007669"/>
    <property type="project" value="UniProtKB-SubCell"/>
</dbReference>
<evidence type="ECO:0000256" key="2">
    <source>
        <dbReference type="ARBA" id="ARBA00022448"/>
    </source>
</evidence>
<proteinExistence type="predicted"/>
<evidence type="ECO:0000313" key="10">
    <source>
        <dbReference type="EMBL" id="HJG27346.1"/>
    </source>
</evidence>
<organism evidence="10 11">
    <name type="scientific">Subdoligranulum variabile</name>
    <dbReference type="NCBI Taxonomy" id="214851"/>
    <lineage>
        <taxon>Bacteria</taxon>
        <taxon>Bacillati</taxon>
        <taxon>Bacillota</taxon>
        <taxon>Clostridia</taxon>
        <taxon>Eubacteriales</taxon>
        <taxon>Oscillospiraceae</taxon>
        <taxon>Subdoligranulum</taxon>
    </lineage>
</organism>
<evidence type="ECO:0000256" key="4">
    <source>
        <dbReference type="ARBA" id="ARBA00022741"/>
    </source>
</evidence>
<dbReference type="GO" id="GO:0042626">
    <property type="term" value="F:ATPase-coupled transmembrane transporter activity"/>
    <property type="evidence" value="ECO:0007669"/>
    <property type="project" value="TreeGrafter"/>
</dbReference>
<keyword evidence="3" id="KW-0812">Transmembrane</keyword>
<dbReference type="PANTHER" id="PTHR48041:SF139">
    <property type="entry name" value="PROTEIN SCARLET"/>
    <property type="match status" value="1"/>
</dbReference>
<dbReference type="SUPFAM" id="SSF52540">
    <property type="entry name" value="P-loop containing nucleoside triphosphate hydrolases"/>
    <property type="match status" value="1"/>
</dbReference>
<dbReference type="InterPro" id="IPR000253">
    <property type="entry name" value="FHA_dom"/>
</dbReference>
<dbReference type="PROSITE" id="PS00211">
    <property type="entry name" value="ABC_TRANSPORTER_1"/>
    <property type="match status" value="1"/>
</dbReference>
<dbReference type="PROSITE" id="PS50893">
    <property type="entry name" value="ABC_TRANSPORTER_2"/>
    <property type="match status" value="1"/>
</dbReference>
<dbReference type="InterPro" id="IPR008984">
    <property type="entry name" value="SMAD_FHA_dom_sf"/>
</dbReference>
<dbReference type="PROSITE" id="PS50006">
    <property type="entry name" value="FHA_DOMAIN"/>
    <property type="match status" value="2"/>
</dbReference>